<evidence type="ECO:0000256" key="1">
    <source>
        <dbReference type="SAM" id="Phobius"/>
    </source>
</evidence>
<evidence type="ECO:0008006" key="5">
    <source>
        <dbReference type="Google" id="ProtNLM"/>
    </source>
</evidence>
<feature type="chain" id="PRO_5001536351" description="Surface antigen" evidence="2">
    <location>
        <begin position="20"/>
        <end position="342"/>
    </location>
</feature>
<name>A0A024VRV3_PLAFA</name>
<dbReference type="NCBIfam" id="TIGR01477">
    <property type="entry name" value="RIFIN"/>
    <property type="match status" value="1"/>
</dbReference>
<evidence type="ECO:0000256" key="2">
    <source>
        <dbReference type="SAM" id="SignalP"/>
    </source>
</evidence>
<evidence type="ECO:0000313" key="3">
    <source>
        <dbReference type="EMBL" id="ETW30925.1"/>
    </source>
</evidence>
<gene>
    <name evidence="3" type="ORF">PFFCH_01642</name>
</gene>
<keyword evidence="1" id="KW-1133">Transmembrane helix</keyword>
<sequence>MKVHYINVLLLALPLNILEYNQRNHKSATFHTSNTKPTKTHRTLCECESYAPSNYENDPEMKFVMENFDRQSSQRFREYDERMQNTRQKCKDKCDKEIEKIILKDKLEKQLAQQFSTLQINIDANDIPTCVCEKSMADKTEKVCLNCGKTMGAVAPAWGFVSGIGYVAWTQYIPIAVANSGIQKGIEVGVPTAIDIIKISLKGQFEVPKIDFIKMITHLNGNNKVSLVGIIKDINSAMCGVNEIEERSGFCFMTERLARNTASLTRTYSTQIEAVTKAVSDAEKIALTKAYNVTNSLYTAITASIIAIVVIVLVMVIIYLILRYRRKKKMKKKLQYIKLLKE</sequence>
<dbReference type="EMBL" id="KI927881">
    <property type="protein sequence ID" value="ETW30925.1"/>
    <property type="molecule type" value="Genomic_DNA"/>
</dbReference>
<evidence type="ECO:0000313" key="4">
    <source>
        <dbReference type="Proteomes" id="UP000030656"/>
    </source>
</evidence>
<reference evidence="3 4" key="2">
    <citation type="submission" date="2013-02" db="EMBL/GenBank/DDBJ databases">
        <title>The Genome Sequence of Plasmodium falciparum FCH/4.</title>
        <authorList>
            <consortium name="The Broad Institute Genome Sequencing Platform"/>
            <consortium name="The Broad Institute Genome Sequencing Center for Infectious Disease"/>
            <person name="Neafsey D."/>
            <person name="Cheeseman I."/>
            <person name="Volkman S."/>
            <person name="Adams J."/>
            <person name="Walker B."/>
            <person name="Young S.K."/>
            <person name="Zeng Q."/>
            <person name="Gargeya S."/>
            <person name="Fitzgerald M."/>
            <person name="Haas B."/>
            <person name="Abouelleil A."/>
            <person name="Alvarado L."/>
            <person name="Arachchi H.M."/>
            <person name="Berlin A.M."/>
            <person name="Chapman S.B."/>
            <person name="Dewar J."/>
            <person name="Goldberg J."/>
            <person name="Griggs A."/>
            <person name="Gujja S."/>
            <person name="Hansen M."/>
            <person name="Howarth C."/>
            <person name="Imamovic A."/>
            <person name="Larimer J."/>
            <person name="McCowan C."/>
            <person name="Murphy C."/>
            <person name="Neiman D."/>
            <person name="Pearson M."/>
            <person name="Priest M."/>
            <person name="Roberts A."/>
            <person name="Saif S."/>
            <person name="Shea T."/>
            <person name="Sisk P."/>
            <person name="Sykes S."/>
            <person name="Wortman J."/>
            <person name="Nusbaum C."/>
            <person name="Birren B."/>
        </authorList>
    </citation>
    <scope>NUCLEOTIDE SEQUENCE [LARGE SCALE GENOMIC DNA]</scope>
    <source>
        <strain evidence="3 4">FCH/4</strain>
    </source>
</reference>
<organism evidence="3 4">
    <name type="scientific">Plasmodium falciparum FCH/4</name>
    <dbReference type="NCBI Taxonomy" id="1036724"/>
    <lineage>
        <taxon>Eukaryota</taxon>
        <taxon>Sar</taxon>
        <taxon>Alveolata</taxon>
        <taxon>Apicomplexa</taxon>
        <taxon>Aconoidasida</taxon>
        <taxon>Haemosporida</taxon>
        <taxon>Plasmodiidae</taxon>
        <taxon>Plasmodium</taxon>
        <taxon>Plasmodium (Laverania)</taxon>
    </lineage>
</organism>
<keyword evidence="1" id="KW-0472">Membrane</keyword>
<keyword evidence="2" id="KW-0732">Signal</keyword>
<dbReference type="InterPro" id="IPR006373">
    <property type="entry name" value="VSA_Rifin"/>
</dbReference>
<protein>
    <recommendedName>
        <fullName evidence="5">Surface antigen</fullName>
    </recommendedName>
</protein>
<feature type="transmembrane region" description="Helical" evidence="1">
    <location>
        <begin position="297"/>
        <end position="322"/>
    </location>
</feature>
<dbReference type="Proteomes" id="UP000030656">
    <property type="component" value="Unassembled WGS sequence"/>
</dbReference>
<reference evidence="3 4" key="1">
    <citation type="submission" date="2013-02" db="EMBL/GenBank/DDBJ databases">
        <title>The Genome Annotation of Plasmodium falciparum FCH/4.</title>
        <authorList>
            <consortium name="The Broad Institute Genome Sequencing Platform"/>
            <consortium name="The Broad Institute Genome Sequencing Center for Infectious Disease"/>
            <person name="Neafsey D."/>
            <person name="Hoffman S."/>
            <person name="Volkman S."/>
            <person name="Rosenthal P."/>
            <person name="Walker B."/>
            <person name="Young S.K."/>
            <person name="Zeng Q."/>
            <person name="Gargeya S."/>
            <person name="Fitzgerald M."/>
            <person name="Haas B."/>
            <person name="Abouelleil A."/>
            <person name="Allen A.W."/>
            <person name="Alvarado L."/>
            <person name="Arachchi H.M."/>
            <person name="Berlin A.M."/>
            <person name="Chapman S.B."/>
            <person name="Gainer-Dewar J."/>
            <person name="Goldberg J."/>
            <person name="Griggs A."/>
            <person name="Gujja S."/>
            <person name="Hansen M."/>
            <person name="Howarth C."/>
            <person name="Imamovic A."/>
            <person name="Ireland A."/>
            <person name="Larimer J."/>
            <person name="McCowan C."/>
            <person name="Murphy C."/>
            <person name="Pearson M."/>
            <person name="Poon T.W."/>
            <person name="Priest M."/>
            <person name="Roberts A."/>
            <person name="Saif S."/>
            <person name="Shea T."/>
            <person name="Sisk P."/>
            <person name="Sykes S."/>
            <person name="Wortman J."/>
            <person name="Nusbaum C."/>
            <person name="Birren B."/>
        </authorList>
    </citation>
    <scope>NUCLEOTIDE SEQUENCE [LARGE SCALE GENOMIC DNA]</scope>
    <source>
        <strain evidence="3 4">FCH/4</strain>
    </source>
</reference>
<dbReference type="Pfam" id="PF02009">
    <property type="entry name" value="RIFIN"/>
    <property type="match status" value="1"/>
</dbReference>
<proteinExistence type="predicted"/>
<feature type="signal peptide" evidence="2">
    <location>
        <begin position="1"/>
        <end position="19"/>
    </location>
</feature>
<dbReference type="AlphaFoldDB" id="A0A024VRV3"/>
<keyword evidence="1" id="KW-0812">Transmembrane</keyword>
<accession>A0A024VRV3</accession>